<sequence length="216" mass="22991">MTVSRYSTLHIAALTAALVCATATAGAAAATLSLAQAQQALDAAIADDMADNPQEQGDALMSAMFRPRLTALTGCLPAVDAKPETLDCIVTGQAGPSERHMTLRFVPNDNAWALQHSENEMEVAAPVPPQDRVQVLLREAISQMLAQENDAAMRTRIQDAARTAQVSGVEHCKLGSEAPVVECDVIVEAEGKRGTRPMAFALVDGQWQNAVEKKKD</sequence>
<dbReference type="EMBL" id="JAWMQI010000022">
    <property type="protein sequence ID" value="MDV7248345.1"/>
    <property type="molecule type" value="Genomic_DNA"/>
</dbReference>
<feature type="signal peptide" evidence="1">
    <location>
        <begin position="1"/>
        <end position="27"/>
    </location>
</feature>
<dbReference type="EMBL" id="LR828257">
    <property type="protein sequence ID" value="CAD0332395.1"/>
    <property type="molecule type" value="Genomic_DNA"/>
</dbReference>
<evidence type="ECO:0000313" key="4">
    <source>
        <dbReference type="Proteomes" id="UP000515406"/>
    </source>
</evidence>
<evidence type="ECO:0000313" key="3">
    <source>
        <dbReference type="EMBL" id="MDV7248345.1"/>
    </source>
</evidence>
<dbReference type="EMBL" id="LR828257">
    <property type="protein sequence ID" value="CAD0332410.1"/>
    <property type="molecule type" value="Genomic_DNA"/>
</dbReference>
<dbReference type="Proteomes" id="UP001187425">
    <property type="component" value="Unassembled WGS sequence"/>
</dbReference>
<feature type="chain" id="PRO_5044655714" description="Secreted protein" evidence="1">
    <location>
        <begin position="28"/>
        <end position="216"/>
    </location>
</feature>
<dbReference type="AlphaFoldDB" id="A0A6V7DDB9"/>
<protein>
    <recommendedName>
        <fullName evidence="6">Secreted protein</fullName>
    </recommendedName>
</protein>
<reference evidence="2 4" key="1">
    <citation type="submission" date="2020-07" db="EMBL/GenBank/DDBJ databases">
        <authorList>
            <person name="Pothier F. J."/>
        </authorList>
    </citation>
    <scope>NUCLEOTIDE SEQUENCE [LARGE SCALE GENOMIC DNA]</scope>
    <source>
        <strain evidence="2 4">CFBP 498</strain>
    </source>
</reference>
<dbReference type="GeneID" id="55512581"/>
<dbReference type="RefSeq" id="WP_074056989.1">
    <property type="nucleotide sequence ID" value="NZ_CP060399.1"/>
</dbReference>
<proteinExistence type="predicted"/>
<keyword evidence="4" id="KW-1185">Reference proteome</keyword>
<reference evidence="3 5" key="2">
    <citation type="submission" date="2023-10" db="EMBL/GenBank/DDBJ databases">
        <title>A new tool for lettuce pathogen research.</title>
        <authorList>
            <person name="Horton K.N."/>
            <person name="Cseke L.J."/>
            <person name="Badiwe M."/>
            <person name="Tesfaye D."/>
            <person name="Klein A."/>
            <person name="Su J."/>
            <person name="Potnis N."/>
            <person name="Gassmann W."/>
        </authorList>
    </citation>
    <scope>NUCLEOTIDE SEQUENCE [LARGE SCALE GENOMIC DNA]</scope>
    <source>
        <strain evidence="3 5">JSKH1901</strain>
    </source>
</reference>
<evidence type="ECO:0000313" key="5">
    <source>
        <dbReference type="Proteomes" id="UP001187425"/>
    </source>
</evidence>
<dbReference type="Proteomes" id="UP000515406">
    <property type="component" value="Chromosome"/>
</dbReference>
<evidence type="ECO:0000256" key="1">
    <source>
        <dbReference type="SAM" id="SignalP"/>
    </source>
</evidence>
<gene>
    <name evidence="2" type="ORF">CFBP498_22630</name>
    <name evidence="3" type="ORF">R4K57_07990</name>
</gene>
<accession>A0A6V7DDB9</accession>
<keyword evidence="1" id="KW-0732">Signal</keyword>
<evidence type="ECO:0000313" key="2">
    <source>
        <dbReference type="EMBL" id="CAD0332410.1"/>
    </source>
</evidence>
<evidence type="ECO:0008006" key="6">
    <source>
        <dbReference type="Google" id="ProtNLM"/>
    </source>
</evidence>
<name>A0A6V7DDB9_9XANT</name>
<organism evidence="2 4">
    <name type="scientific">Xanthomonas hortorum pv. vitians</name>
    <dbReference type="NCBI Taxonomy" id="83224"/>
    <lineage>
        <taxon>Bacteria</taxon>
        <taxon>Pseudomonadati</taxon>
        <taxon>Pseudomonadota</taxon>
        <taxon>Gammaproteobacteria</taxon>
        <taxon>Lysobacterales</taxon>
        <taxon>Lysobacteraceae</taxon>
        <taxon>Xanthomonas</taxon>
    </lineage>
</organism>